<dbReference type="AlphaFoldDB" id="A0A8X7SRW6"/>
<gene>
    <name evidence="1" type="ORF">A4X06_0g9828</name>
</gene>
<comment type="caution">
    <text evidence="1">The sequence shown here is derived from an EMBL/GenBank/DDBJ whole genome shotgun (WGS) entry which is preliminary data.</text>
</comment>
<dbReference type="Proteomes" id="UP000077684">
    <property type="component" value="Unassembled WGS sequence"/>
</dbReference>
<dbReference type="EMBL" id="LWDE02003426">
    <property type="protein sequence ID" value="KAE8235567.1"/>
    <property type="molecule type" value="Genomic_DNA"/>
</dbReference>
<protein>
    <submittedName>
        <fullName evidence="1">Uncharacterized protein</fullName>
    </submittedName>
</protein>
<keyword evidence="2" id="KW-1185">Reference proteome</keyword>
<sequence length="212" mass="24676">SFLAPRKATQDQRVFKYAERGYGLRFLPSYIEALPIVPLKQKTTTEKKVPEKSLVRDELNVTLREERERVAWWLAHRFGAFISPLSQRELCMHDMTYKTGSDTAELAEKSSMSGWQLFARHVALWELAQLGYCRLKEQEKKKWTGGSDYTDDTLSYDDVPDYDWDYSFTLDKLKQAVDRVHESDEENLRNTLVSRLGSSTPVLLDRGRETQD</sequence>
<reference evidence="1" key="2">
    <citation type="journal article" date="2019" name="IMA Fungus">
        <title>Genome sequencing and comparison of five Tilletia species to identify candidate genes for the detection of regulated species infecting wheat.</title>
        <authorList>
            <person name="Nguyen H.D.T."/>
            <person name="Sultana T."/>
            <person name="Kesanakurti P."/>
            <person name="Hambleton S."/>
        </authorList>
    </citation>
    <scope>NUCLEOTIDE SEQUENCE</scope>
    <source>
        <strain evidence="1">DAOMC 236426</strain>
    </source>
</reference>
<feature type="non-terminal residue" evidence="1">
    <location>
        <position position="1"/>
    </location>
</feature>
<evidence type="ECO:0000313" key="2">
    <source>
        <dbReference type="Proteomes" id="UP000077684"/>
    </source>
</evidence>
<accession>A0A8X7SRW6</accession>
<name>A0A8X7SRW6_9BASI</name>
<proteinExistence type="predicted"/>
<evidence type="ECO:0000313" key="1">
    <source>
        <dbReference type="EMBL" id="KAE8235567.1"/>
    </source>
</evidence>
<reference evidence="1" key="1">
    <citation type="submission" date="2016-04" db="EMBL/GenBank/DDBJ databases">
        <authorList>
            <person name="Nguyen H.D."/>
            <person name="Samba Siva P."/>
            <person name="Cullis J."/>
            <person name="Levesque C.A."/>
            <person name="Hambleton S."/>
        </authorList>
    </citation>
    <scope>NUCLEOTIDE SEQUENCE</scope>
    <source>
        <strain evidence="1">DAOMC 236426</strain>
    </source>
</reference>
<organism evidence="1 2">
    <name type="scientific">Tilletia controversa</name>
    <name type="common">dwarf bunt fungus</name>
    <dbReference type="NCBI Taxonomy" id="13291"/>
    <lineage>
        <taxon>Eukaryota</taxon>
        <taxon>Fungi</taxon>
        <taxon>Dikarya</taxon>
        <taxon>Basidiomycota</taxon>
        <taxon>Ustilaginomycotina</taxon>
        <taxon>Exobasidiomycetes</taxon>
        <taxon>Tilletiales</taxon>
        <taxon>Tilletiaceae</taxon>
        <taxon>Tilletia</taxon>
    </lineage>
</organism>